<evidence type="ECO:0000256" key="1">
    <source>
        <dbReference type="ARBA" id="ARBA00007465"/>
    </source>
</evidence>
<keyword evidence="5" id="KW-0687">Ribonucleoprotein</keyword>
<dbReference type="Gene3D" id="1.10.1050.10">
    <property type="entry name" value="Ribosomal Protein S4 Delta 41, Chain A, domain 1"/>
    <property type="match status" value="1"/>
</dbReference>
<proteinExistence type="inferred from homology"/>
<dbReference type="GO" id="GO:0042274">
    <property type="term" value="P:ribosomal small subunit biogenesis"/>
    <property type="evidence" value="ECO:0007669"/>
    <property type="project" value="TreeGrafter"/>
</dbReference>
<dbReference type="GeneID" id="16695863"/>
<evidence type="ECO:0000256" key="2">
    <source>
        <dbReference type="ARBA" id="ARBA00022730"/>
    </source>
</evidence>
<dbReference type="GO" id="GO:0019843">
    <property type="term" value="F:rRNA binding"/>
    <property type="evidence" value="ECO:0007669"/>
    <property type="project" value="UniProtKB-KW"/>
</dbReference>
<dbReference type="SMART" id="SM00363">
    <property type="entry name" value="S4"/>
    <property type="match status" value="1"/>
</dbReference>
<accession>S5TQ72</accession>
<evidence type="ECO:0000313" key="8">
    <source>
        <dbReference type="EMBL" id="AGS55514.1"/>
    </source>
</evidence>
<reference evidence="8" key="1">
    <citation type="submission" date="2013-06" db="EMBL/GenBank/DDBJ databases">
        <authorList>
            <person name="O'Brian M.A."/>
            <person name="Misner I."/>
            <person name="Lane C.E."/>
        </authorList>
    </citation>
    <scope>NUCLEOTIDE SEQUENCE</scope>
</reference>
<dbReference type="GO" id="GO:0003735">
    <property type="term" value="F:structural constituent of ribosome"/>
    <property type="evidence" value="ECO:0007669"/>
    <property type="project" value="TreeGrafter"/>
</dbReference>
<sequence length="267" mass="32780">MNKLRPRNKICFQNNKNIHANLNIFKLNKKKWQLLKKNIFKKMRQLDFIKFQVKIKNELKKTFKNKYKFNHDKNILSLLNNLNKFKRPEKKQKLYKERLFAKQQFKNFYGCIPEYQLKNLFNFLKNKNNNNNIIHKFIIILESRLDMVVFRSKIGKTIFESKQIINHGKIKVNNKIITSSNYILKRGDIITLNNFKIEKKFFYLKKKNKKLKNNYNLIKIIRKNKVNYIEFNNKYNICIFLRNPLFKEIKYPFNLNLKLVDEYFKYN</sequence>
<dbReference type="InterPro" id="IPR036986">
    <property type="entry name" value="S4_RNA-bd_sf"/>
</dbReference>
<comment type="similarity">
    <text evidence="1">Belongs to the universal ribosomal protein uS4 family.</text>
</comment>
<evidence type="ECO:0000256" key="5">
    <source>
        <dbReference type="ARBA" id="ARBA00023274"/>
    </source>
</evidence>
<dbReference type="InterPro" id="IPR018079">
    <property type="entry name" value="Ribosomal_uS4_CS"/>
</dbReference>
<dbReference type="PROSITE" id="PS50889">
    <property type="entry name" value="S4"/>
    <property type="match status" value="1"/>
</dbReference>
<dbReference type="Gene3D" id="3.10.290.10">
    <property type="entry name" value="RNA-binding S4 domain"/>
    <property type="match status" value="1"/>
</dbReference>
<dbReference type="GO" id="GO:0015935">
    <property type="term" value="C:small ribosomal subunit"/>
    <property type="evidence" value="ECO:0007669"/>
    <property type="project" value="TreeGrafter"/>
</dbReference>
<dbReference type="PROSITE" id="PS00632">
    <property type="entry name" value="RIBOSOMAL_S4"/>
    <property type="match status" value="1"/>
</dbReference>
<evidence type="ECO:0000256" key="4">
    <source>
        <dbReference type="ARBA" id="ARBA00022980"/>
    </source>
</evidence>
<keyword evidence="3 6" id="KW-0694">RNA-binding</keyword>
<dbReference type="SUPFAM" id="SSF55174">
    <property type="entry name" value="Alpha-L RNA-binding motif"/>
    <property type="match status" value="1"/>
</dbReference>
<dbReference type="Pfam" id="PF01479">
    <property type="entry name" value="S4"/>
    <property type="match status" value="1"/>
</dbReference>
<dbReference type="PANTHER" id="PTHR11831:SF4">
    <property type="entry name" value="SMALL RIBOSOMAL SUBUNIT PROTEIN US4M"/>
    <property type="match status" value="1"/>
</dbReference>
<feature type="domain" description="RNA-binding S4" evidence="7">
    <location>
        <begin position="143"/>
        <end position="207"/>
    </location>
</feature>
<dbReference type="InterPro" id="IPR002942">
    <property type="entry name" value="S4_RNA-bd"/>
</dbReference>
<evidence type="ECO:0000256" key="3">
    <source>
        <dbReference type="ARBA" id="ARBA00022884"/>
    </source>
</evidence>
<keyword evidence="4 8" id="KW-0689">Ribosomal protein</keyword>
<keyword evidence="8" id="KW-0496">Mitochondrion</keyword>
<dbReference type="EMBL" id="KF226725">
    <property type="protein sequence ID" value="AGS55514.1"/>
    <property type="molecule type" value="Genomic_DNA"/>
</dbReference>
<evidence type="ECO:0000259" key="7">
    <source>
        <dbReference type="SMART" id="SM00363"/>
    </source>
</evidence>
<organism evidence="8">
    <name type="scientific">Thraustotheca clavata</name>
    <dbReference type="NCBI Taxonomy" id="74557"/>
    <lineage>
        <taxon>Eukaryota</taxon>
        <taxon>Sar</taxon>
        <taxon>Stramenopiles</taxon>
        <taxon>Oomycota</taxon>
        <taxon>Saprolegniomycetes</taxon>
        <taxon>Saprolegniales</taxon>
        <taxon>Achlyaceae</taxon>
        <taxon>Thraustotheca</taxon>
    </lineage>
</organism>
<evidence type="ECO:0000256" key="6">
    <source>
        <dbReference type="PROSITE-ProRule" id="PRU00182"/>
    </source>
</evidence>
<dbReference type="RefSeq" id="YP_008475406.1">
    <property type="nucleotide sequence ID" value="NC_022179.1"/>
</dbReference>
<protein>
    <submittedName>
        <fullName evidence="8">Ribosomal protein S4</fullName>
    </submittedName>
</protein>
<dbReference type="CDD" id="cd00165">
    <property type="entry name" value="S4"/>
    <property type="match status" value="1"/>
</dbReference>
<dbReference type="InterPro" id="IPR022801">
    <property type="entry name" value="Ribosomal_uS4"/>
</dbReference>
<dbReference type="AlphaFoldDB" id="S5TQ72"/>
<name>S5TQ72_9STRA</name>
<geneLocation type="mitochondrion" evidence="8"/>
<keyword evidence="2 6" id="KW-0699">rRNA-binding</keyword>
<dbReference type="PANTHER" id="PTHR11831">
    <property type="entry name" value="30S 40S RIBOSOMAL PROTEIN"/>
    <property type="match status" value="1"/>
</dbReference>
<reference evidence="8" key="2">
    <citation type="journal article" date="2014" name="J. Eukaryot. Microbiol.">
        <title>Mitochondrial Genome Sequences and Comparative Genomics of Achlya hypogyna and Thraustotheca clavata.</title>
        <authorList>
            <person name="O'Brien M.A."/>
            <person name="Misner I."/>
            <person name="Lane C.E."/>
        </authorList>
    </citation>
    <scope>NUCLEOTIDE SEQUENCE</scope>
</reference>